<evidence type="ECO:0000259" key="11">
    <source>
        <dbReference type="Pfam" id="PF02163"/>
    </source>
</evidence>
<feature type="transmembrane region" description="Helical" evidence="10">
    <location>
        <begin position="228"/>
        <end position="248"/>
    </location>
</feature>
<comment type="similarity">
    <text evidence="3">Belongs to the peptidase M50B family.</text>
</comment>
<keyword evidence="8 10" id="KW-1133">Transmembrane helix</keyword>
<dbReference type="InterPro" id="IPR008915">
    <property type="entry name" value="Peptidase_M50"/>
</dbReference>
<evidence type="ECO:0000256" key="5">
    <source>
        <dbReference type="ARBA" id="ARBA00022692"/>
    </source>
</evidence>
<protein>
    <submittedName>
        <fullName evidence="12">Site-2 protease family protein</fullName>
    </submittedName>
</protein>
<dbReference type="Pfam" id="PF02163">
    <property type="entry name" value="Peptidase_M50"/>
    <property type="match status" value="1"/>
</dbReference>
<keyword evidence="9 10" id="KW-0472">Membrane</keyword>
<evidence type="ECO:0000256" key="8">
    <source>
        <dbReference type="ARBA" id="ARBA00022989"/>
    </source>
</evidence>
<feature type="transmembrane region" description="Helical" evidence="10">
    <location>
        <begin position="391"/>
        <end position="411"/>
    </location>
</feature>
<evidence type="ECO:0000313" key="12">
    <source>
        <dbReference type="EMBL" id="PJF36760.1"/>
    </source>
</evidence>
<comment type="cofactor">
    <cofactor evidence="1">
        <name>Zn(2+)</name>
        <dbReference type="ChEBI" id="CHEBI:29105"/>
    </cofactor>
</comment>
<feature type="domain" description="Peptidase M50" evidence="11">
    <location>
        <begin position="165"/>
        <end position="339"/>
    </location>
</feature>
<evidence type="ECO:0000256" key="2">
    <source>
        <dbReference type="ARBA" id="ARBA00004141"/>
    </source>
</evidence>
<proteinExistence type="inferred from homology"/>
<dbReference type="GO" id="GO:0016020">
    <property type="term" value="C:membrane"/>
    <property type="evidence" value="ECO:0007669"/>
    <property type="project" value="UniProtKB-SubCell"/>
</dbReference>
<evidence type="ECO:0000256" key="1">
    <source>
        <dbReference type="ARBA" id="ARBA00001947"/>
    </source>
</evidence>
<evidence type="ECO:0000313" key="13">
    <source>
        <dbReference type="Proteomes" id="UP000229681"/>
    </source>
</evidence>
<dbReference type="GO" id="GO:0006508">
    <property type="term" value="P:proteolysis"/>
    <property type="evidence" value="ECO:0007669"/>
    <property type="project" value="UniProtKB-KW"/>
</dbReference>
<evidence type="ECO:0000256" key="7">
    <source>
        <dbReference type="ARBA" id="ARBA00022946"/>
    </source>
</evidence>
<feature type="transmembrane region" description="Helical" evidence="10">
    <location>
        <begin position="195"/>
        <end position="213"/>
    </location>
</feature>
<dbReference type="AlphaFoldDB" id="A0A2M8PGU1"/>
<keyword evidence="7" id="KW-0809">Transit peptide</keyword>
<evidence type="ECO:0000256" key="4">
    <source>
        <dbReference type="ARBA" id="ARBA00022670"/>
    </source>
</evidence>
<evidence type="ECO:0000256" key="10">
    <source>
        <dbReference type="SAM" id="Phobius"/>
    </source>
</evidence>
<feature type="transmembrane region" description="Helical" evidence="10">
    <location>
        <begin position="116"/>
        <end position="137"/>
    </location>
</feature>
<gene>
    <name evidence="12" type="ORF">CUN49_03730</name>
</gene>
<name>A0A2M8PGU1_9CHLR</name>
<organism evidence="12 13">
    <name type="scientific">Candidatus Thermofonsia Clade 1 bacterium</name>
    <dbReference type="NCBI Taxonomy" id="2364210"/>
    <lineage>
        <taxon>Bacteria</taxon>
        <taxon>Bacillati</taxon>
        <taxon>Chloroflexota</taxon>
        <taxon>Candidatus Thermofontia</taxon>
        <taxon>Candidatus Thermofonsia Clade 1</taxon>
    </lineage>
</organism>
<keyword evidence="5 10" id="KW-0812">Transmembrane</keyword>
<sequence>MALPELMGESEFLPLRPTVSAVQSAEDTLQRLAAALEDIFLIYNVEYQEHPMPNGATGHAIVFQGKLLADSEPTYPILLKRYAALGYTPMLRRRRNVDMVVLIEGTVQPRRINSPLWLHVALLLLTIITATLSGAQFQGAALNWRALQRGDFASLGNVIQAGAPFALTLLLILGVHEMGHYFAARRHKVDVTLPYFIPFPFFLLGTLGAVIFIKSPLNNRKALFDVGISGPLAGFVVALIAYIIGLFLPPSGVNSLLLQGVGNERIGMPILLQGLGDLLRPDLLQAYGGRNISSLAVFVARQPIAFAAWFGMLLTVLNLLPIGQLDGGHVMYTLFGEASWTIALLTFAVMIFLGLTIFPSLLFFAFLAFLTGLRHPPPGDDITPLDRPRKLLGYATIVLFFLIGTATPFTFGR</sequence>
<accession>A0A2M8PGU1</accession>
<dbReference type="Proteomes" id="UP000229681">
    <property type="component" value="Unassembled WGS sequence"/>
</dbReference>
<feature type="transmembrane region" description="Helical" evidence="10">
    <location>
        <begin position="342"/>
        <end position="370"/>
    </location>
</feature>
<keyword evidence="6" id="KW-0378">Hydrolase</keyword>
<feature type="transmembrane region" description="Helical" evidence="10">
    <location>
        <begin position="304"/>
        <end position="322"/>
    </location>
</feature>
<dbReference type="EMBL" id="PGTM01000032">
    <property type="protein sequence ID" value="PJF36760.1"/>
    <property type="molecule type" value="Genomic_DNA"/>
</dbReference>
<comment type="subcellular location">
    <subcellularLocation>
        <location evidence="2">Membrane</location>
        <topology evidence="2">Multi-pass membrane protein</topology>
    </subcellularLocation>
</comment>
<comment type="caution">
    <text evidence="12">The sequence shown here is derived from an EMBL/GenBank/DDBJ whole genome shotgun (WGS) entry which is preliminary data.</text>
</comment>
<feature type="transmembrane region" description="Helical" evidence="10">
    <location>
        <begin position="157"/>
        <end position="175"/>
    </location>
</feature>
<evidence type="ECO:0000256" key="3">
    <source>
        <dbReference type="ARBA" id="ARBA00007931"/>
    </source>
</evidence>
<dbReference type="InterPro" id="IPR044838">
    <property type="entry name" value="EGY1-like"/>
</dbReference>
<evidence type="ECO:0000256" key="9">
    <source>
        <dbReference type="ARBA" id="ARBA00023136"/>
    </source>
</evidence>
<evidence type="ECO:0000256" key="6">
    <source>
        <dbReference type="ARBA" id="ARBA00022801"/>
    </source>
</evidence>
<dbReference type="GO" id="GO:0008233">
    <property type="term" value="F:peptidase activity"/>
    <property type="evidence" value="ECO:0007669"/>
    <property type="project" value="UniProtKB-KW"/>
</dbReference>
<dbReference type="PANTHER" id="PTHR31412">
    <property type="entry name" value="ZINC METALLOPROTEASE EGY1"/>
    <property type="match status" value="1"/>
</dbReference>
<dbReference type="CDD" id="cd06160">
    <property type="entry name" value="S2P-M50_like_2"/>
    <property type="match status" value="1"/>
</dbReference>
<keyword evidence="4 12" id="KW-0645">Protease</keyword>
<dbReference type="PANTHER" id="PTHR31412:SF0">
    <property type="entry name" value="ZINC METALLOPROTEASE EGY1, CHLOROPLASTIC-RELATED"/>
    <property type="match status" value="1"/>
</dbReference>
<reference evidence="12 13" key="1">
    <citation type="submission" date="2017-11" db="EMBL/GenBank/DDBJ databases">
        <title>Evolution of Phototrophy in the Chloroflexi Phylum Driven by Horizontal Gene Transfer.</title>
        <authorList>
            <person name="Ward L.M."/>
            <person name="Hemp J."/>
            <person name="Shih P.M."/>
            <person name="Mcglynn S.E."/>
            <person name="Fischer W."/>
        </authorList>
    </citation>
    <scope>NUCLEOTIDE SEQUENCE [LARGE SCALE GENOMIC DNA]</scope>
    <source>
        <strain evidence="12">JP3_13</strain>
    </source>
</reference>